<dbReference type="AlphaFoldDB" id="A0A514Z6H9"/>
<dbReference type="EMBL" id="CP041356">
    <property type="protein sequence ID" value="QDK70215.1"/>
    <property type="molecule type" value="Genomic_DNA"/>
</dbReference>
<dbReference type="OrthoDB" id="2242734at2"/>
<dbReference type="KEGG" id="lack:FLP15_02225"/>
<gene>
    <name evidence="1" type="ORF">FLP15_02225</name>
</gene>
<reference evidence="1 2" key="1">
    <citation type="submission" date="2019-07" db="EMBL/GenBank/DDBJ databases">
        <title>Genome sequencing of KACC 19320.</title>
        <authorList>
            <person name="Heo J."/>
            <person name="Kim S.-J."/>
            <person name="Kim J.-S."/>
            <person name="Hong S.-B."/>
            <person name="Kwon S.-W."/>
        </authorList>
    </citation>
    <scope>NUCLEOTIDE SEQUENCE [LARGE SCALE GENOMIC DNA]</scope>
    <source>
        <strain evidence="1 2">KACC 19320</strain>
    </source>
</reference>
<accession>A0A514Z6H9</accession>
<evidence type="ECO:0000313" key="1">
    <source>
        <dbReference type="EMBL" id="QDK70215.1"/>
    </source>
</evidence>
<organism evidence="1 2">
    <name type="scientific">Lactococcus protaetiae</name>
    <dbReference type="NCBI Taxonomy" id="2592653"/>
    <lineage>
        <taxon>Bacteria</taxon>
        <taxon>Bacillati</taxon>
        <taxon>Bacillota</taxon>
        <taxon>Bacilli</taxon>
        <taxon>Lactobacillales</taxon>
        <taxon>Streptococcaceae</taxon>
        <taxon>Lactococcus</taxon>
    </lineage>
</organism>
<proteinExistence type="predicted"/>
<evidence type="ECO:0000313" key="2">
    <source>
        <dbReference type="Proteomes" id="UP000315128"/>
    </source>
</evidence>
<keyword evidence="2" id="KW-1185">Reference proteome</keyword>
<dbReference type="RefSeq" id="WP_142765838.1">
    <property type="nucleotide sequence ID" value="NZ_CP041356.1"/>
</dbReference>
<protein>
    <submittedName>
        <fullName evidence="1">Uncharacterized protein</fullName>
    </submittedName>
</protein>
<sequence length="67" mass="7856">MKFEFKSLSVYEEDVMPNYTADGKLNYVVREFENMAQAIKYVTDHHGFMTTDDGSRAFEVRNIQLVK</sequence>
<dbReference type="Proteomes" id="UP000315128">
    <property type="component" value="Chromosome"/>
</dbReference>
<name>A0A514Z6H9_9LACT</name>